<dbReference type="Proteomes" id="UP001558632">
    <property type="component" value="Unassembled WGS sequence"/>
</dbReference>
<sequence length="76" mass="8216">MKLCQQVGQPLALTSANIANERMDAGKISSPDPRSRTGSTVVDFSLPGTFKIVREGQALQYCLSVLTDSAYGLQQR</sequence>
<evidence type="ECO:0000313" key="2">
    <source>
        <dbReference type="Proteomes" id="UP001558632"/>
    </source>
</evidence>
<dbReference type="EMBL" id="JBEUSY010000170">
    <property type="protein sequence ID" value="KAL1243077.1"/>
    <property type="molecule type" value="Genomic_DNA"/>
</dbReference>
<proteinExistence type="predicted"/>
<dbReference type="InterPro" id="IPR017945">
    <property type="entry name" value="DHBP_synth_RibB-like_a/b_dom"/>
</dbReference>
<evidence type="ECO:0000313" key="1">
    <source>
        <dbReference type="EMBL" id="KAL1243077.1"/>
    </source>
</evidence>
<comment type="caution">
    <text evidence="1">The sequence shown here is derived from an EMBL/GenBank/DDBJ whole genome shotgun (WGS) entry which is preliminary data.</text>
</comment>
<protein>
    <submittedName>
        <fullName evidence="1">Threonylcarbamoyl-AMP synthase</fullName>
    </submittedName>
</protein>
<organism evidence="1 2">
    <name type="scientific">Trichinella spiralis</name>
    <name type="common">Trichina worm</name>
    <dbReference type="NCBI Taxonomy" id="6334"/>
    <lineage>
        <taxon>Eukaryota</taxon>
        <taxon>Metazoa</taxon>
        <taxon>Ecdysozoa</taxon>
        <taxon>Nematoda</taxon>
        <taxon>Enoplea</taxon>
        <taxon>Dorylaimia</taxon>
        <taxon>Trichinellida</taxon>
        <taxon>Trichinellidae</taxon>
        <taxon>Trichinella</taxon>
    </lineage>
</organism>
<reference evidence="1 2" key="1">
    <citation type="submission" date="2024-07" db="EMBL/GenBank/DDBJ databases">
        <title>Enhanced genomic and transcriptomic resources for Trichinella pseudospiralis and T. spiralis underpin the discovery of pronounced molecular differences between stages and species.</title>
        <authorList>
            <person name="Pasi K.K."/>
            <person name="La Rosa G."/>
            <person name="Gomez-Morales M.A."/>
            <person name="Tosini F."/>
            <person name="Sumanam S."/>
            <person name="Young N.D."/>
            <person name="Chang B.C."/>
            <person name="Robin G.B."/>
        </authorList>
    </citation>
    <scope>NUCLEOTIDE SEQUENCE [LARGE SCALE GENOMIC DNA]</scope>
    <source>
        <strain evidence="1">ISS534</strain>
    </source>
</reference>
<name>A0ABR3KR93_TRISP</name>
<gene>
    <name evidence="1" type="ORF">TSPI_03374</name>
</gene>
<accession>A0ABR3KR93</accession>
<dbReference type="SUPFAM" id="SSF55821">
    <property type="entry name" value="YrdC/RibB"/>
    <property type="match status" value="1"/>
</dbReference>
<keyword evidence="2" id="KW-1185">Reference proteome</keyword>